<evidence type="ECO:0000313" key="4">
    <source>
        <dbReference type="Proteomes" id="UP000252519"/>
    </source>
</evidence>
<comment type="caution">
    <text evidence="3">The sequence shown here is derived from an EMBL/GenBank/DDBJ whole genome shotgun (WGS) entry which is preliminary data.</text>
</comment>
<reference evidence="3 4" key="1">
    <citation type="submission" date="2014-10" db="EMBL/GenBank/DDBJ databases">
        <title>Draft genome of the hookworm Ancylostoma caninum.</title>
        <authorList>
            <person name="Mitreva M."/>
        </authorList>
    </citation>
    <scope>NUCLEOTIDE SEQUENCE [LARGE SCALE GENOMIC DNA]</scope>
    <source>
        <strain evidence="3 4">Baltimore</strain>
    </source>
</reference>
<dbReference type="EMBL" id="JOJR01000173">
    <property type="protein sequence ID" value="RCN42974.1"/>
    <property type="molecule type" value="Genomic_DNA"/>
</dbReference>
<dbReference type="SMART" id="SM00198">
    <property type="entry name" value="SCP"/>
    <property type="match status" value="1"/>
</dbReference>
<keyword evidence="4" id="KW-1185">Reference proteome</keyword>
<keyword evidence="1" id="KW-0732">Signal</keyword>
<dbReference type="PROSITE" id="PS01010">
    <property type="entry name" value="CRISP_2"/>
    <property type="match status" value="1"/>
</dbReference>
<gene>
    <name evidence="3" type="ORF">ANCCAN_11022</name>
</gene>
<dbReference type="OrthoDB" id="337038at2759"/>
<proteinExistence type="predicted"/>
<name>A0A368GF03_ANCCA</name>
<dbReference type="PANTHER" id="PTHR10334">
    <property type="entry name" value="CYSTEINE-RICH SECRETORY PROTEIN-RELATED"/>
    <property type="match status" value="1"/>
</dbReference>
<dbReference type="Gene3D" id="3.40.33.10">
    <property type="entry name" value="CAP"/>
    <property type="match status" value="1"/>
</dbReference>
<evidence type="ECO:0000256" key="1">
    <source>
        <dbReference type="SAM" id="SignalP"/>
    </source>
</evidence>
<dbReference type="STRING" id="29170.A0A368GF03"/>
<dbReference type="CDD" id="cd05380">
    <property type="entry name" value="CAP_euk"/>
    <property type="match status" value="1"/>
</dbReference>
<dbReference type="AlphaFoldDB" id="A0A368GF03"/>
<sequence>MPGLPILFAIVVSLVATQAQVPRCPPNEMTDAARRAFLNTHNRYRSRLAKGLESNGNLGFAPQAANMQNMKYDCTAESSALAHARTCSGRLSDPTTRPGFKENFVEIYKIHLNLAQTARHVSMIRLFAPCLKIMRIPDHLENPAAIDDQTSNHTHSQMAWHNNVRLGCGISRCGGFSFVVCHYGPGGNNIGEYIYSVGAPCSMCPAGTVCNAVTELCESP</sequence>
<dbReference type="SUPFAM" id="SSF55797">
    <property type="entry name" value="PR-1-like"/>
    <property type="match status" value="1"/>
</dbReference>
<organism evidence="3 4">
    <name type="scientific">Ancylostoma caninum</name>
    <name type="common">Dog hookworm</name>
    <dbReference type="NCBI Taxonomy" id="29170"/>
    <lineage>
        <taxon>Eukaryota</taxon>
        <taxon>Metazoa</taxon>
        <taxon>Ecdysozoa</taxon>
        <taxon>Nematoda</taxon>
        <taxon>Chromadorea</taxon>
        <taxon>Rhabditida</taxon>
        <taxon>Rhabditina</taxon>
        <taxon>Rhabditomorpha</taxon>
        <taxon>Strongyloidea</taxon>
        <taxon>Ancylostomatidae</taxon>
        <taxon>Ancylostomatinae</taxon>
        <taxon>Ancylostoma</taxon>
    </lineage>
</organism>
<dbReference type="InterPro" id="IPR001283">
    <property type="entry name" value="CRISP-related"/>
</dbReference>
<dbReference type="GO" id="GO:0005576">
    <property type="term" value="C:extracellular region"/>
    <property type="evidence" value="ECO:0007669"/>
    <property type="project" value="InterPro"/>
</dbReference>
<dbReference type="Pfam" id="PF00188">
    <property type="entry name" value="CAP"/>
    <property type="match status" value="1"/>
</dbReference>
<dbReference type="InterPro" id="IPR018244">
    <property type="entry name" value="Allrgn_V5/Tpx1_CS"/>
</dbReference>
<dbReference type="PRINTS" id="PR00838">
    <property type="entry name" value="V5ALLERGEN"/>
</dbReference>
<accession>A0A368GF03</accession>
<feature type="domain" description="SCP" evidence="2">
    <location>
        <begin position="32"/>
        <end position="191"/>
    </location>
</feature>
<dbReference type="Proteomes" id="UP000252519">
    <property type="component" value="Unassembled WGS sequence"/>
</dbReference>
<dbReference type="InterPro" id="IPR002413">
    <property type="entry name" value="V5_allergen-like"/>
</dbReference>
<protein>
    <submittedName>
        <fullName evidence="3">SCP-like protein</fullName>
    </submittedName>
</protein>
<dbReference type="InterPro" id="IPR035940">
    <property type="entry name" value="CAP_sf"/>
</dbReference>
<evidence type="ECO:0000259" key="2">
    <source>
        <dbReference type="SMART" id="SM00198"/>
    </source>
</evidence>
<evidence type="ECO:0000313" key="3">
    <source>
        <dbReference type="EMBL" id="RCN42974.1"/>
    </source>
</evidence>
<feature type="chain" id="PRO_5016762873" evidence="1">
    <location>
        <begin position="20"/>
        <end position="220"/>
    </location>
</feature>
<dbReference type="InterPro" id="IPR014044">
    <property type="entry name" value="CAP_dom"/>
</dbReference>
<feature type="signal peptide" evidence="1">
    <location>
        <begin position="1"/>
        <end position="19"/>
    </location>
</feature>